<gene>
    <name evidence="3" type="ORF">NIES30_07215</name>
</gene>
<keyword evidence="4" id="KW-1185">Reference proteome</keyword>
<keyword evidence="2" id="KW-1133">Transmembrane helix</keyword>
<feature type="compositionally biased region" description="Pro residues" evidence="1">
    <location>
        <begin position="274"/>
        <end position="286"/>
    </location>
</feature>
<evidence type="ECO:0000313" key="3">
    <source>
        <dbReference type="EMBL" id="OKH49655.1"/>
    </source>
</evidence>
<dbReference type="STRING" id="549789.NIES30_07215"/>
<dbReference type="RefSeq" id="WP_073607761.1">
    <property type="nucleotide sequence ID" value="NZ_MRCG01000003.1"/>
</dbReference>
<proteinExistence type="predicted"/>
<dbReference type="AlphaFoldDB" id="A0A1U7J8U3"/>
<dbReference type="EMBL" id="MRCG01000003">
    <property type="protein sequence ID" value="OKH49655.1"/>
    <property type="molecule type" value="Genomic_DNA"/>
</dbReference>
<dbReference type="OrthoDB" id="574594at2"/>
<dbReference type="InterPro" id="IPR025324">
    <property type="entry name" value="DUF4230"/>
</dbReference>
<dbReference type="Pfam" id="PF14014">
    <property type="entry name" value="DUF4230"/>
    <property type="match status" value="1"/>
</dbReference>
<keyword evidence="2" id="KW-0472">Membrane</keyword>
<reference evidence="3 4" key="1">
    <citation type="submission" date="2016-11" db="EMBL/GenBank/DDBJ databases">
        <title>Draft Genome Sequences of Nine Cyanobacterial Strains from Diverse Habitats.</title>
        <authorList>
            <person name="Zhu T."/>
            <person name="Hou S."/>
            <person name="Lu X."/>
            <person name="Hess W.R."/>
        </authorList>
    </citation>
    <scope>NUCLEOTIDE SEQUENCE [LARGE SCALE GENOMIC DNA]</scope>
    <source>
        <strain evidence="3 4">NIES-30</strain>
    </source>
</reference>
<protein>
    <recommendedName>
        <fullName evidence="5">DUF4230 domain-containing protein</fullName>
    </recommendedName>
</protein>
<comment type="caution">
    <text evidence="3">The sequence shown here is derived from an EMBL/GenBank/DDBJ whole genome shotgun (WGS) entry which is preliminary data.</text>
</comment>
<accession>A0A1U7J8U3</accession>
<sequence>MRPAPPDRKLPDPLPPRYVDPSAPVQQERWPAPVPPRRTPFRWVRSLSNALLGGAVLVGIAAGVGFWRSGDRFLEGVRIMLTPATAEPQVDVRSVVVQQLRGASELTTAIFAMEAVVPTKSDRTLAGYVIGSTNLLYIAYGEVRAGVDLAELTAANVQVSGDNSIQITLPPPKILDSKIDLSKSNVFDYSRGFLGLGPDTAPELQEKAQQEALVKIEEAACQENLLAEANRRAEITVGQLLATAGFETVTVTTQPPTNSACAAPANNDTVLPGLPVPSPPSEEPGQ</sequence>
<organism evidence="3 4">
    <name type="scientific">Phormidium tenue NIES-30</name>
    <dbReference type="NCBI Taxonomy" id="549789"/>
    <lineage>
        <taxon>Bacteria</taxon>
        <taxon>Bacillati</taxon>
        <taxon>Cyanobacteriota</taxon>
        <taxon>Cyanophyceae</taxon>
        <taxon>Oscillatoriophycideae</taxon>
        <taxon>Oscillatoriales</taxon>
        <taxon>Oscillatoriaceae</taxon>
        <taxon>Phormidium</taxon>
    </lineage>
</organism>
<name>A0A1U7J8U3_9CYAN</name>
<feature type="compositionally biased region" description="Basic and acidic residues" evidence="1">
    <location>
        <begin position="1"/>
        <end position="11"/>
    </location>
</feature>
<feature type="transmembrane region" description="Helical" evidence="2">
    <location>
        <begin position="47"/>
        <end position="67"/>
    </location>
</feature>
<feature type="region of interest" description="Disordered" evidence="1">
    <location>
        <begin position="1"/>
        <end position="33"/>
    </location>
</feature>
<evidence type="ECO:0000256" key="1">
    <source>
        <dbReference type="SAM" id="MobiDB-lite"/>
    </source>
</evidence>
<evidence type="ECO:0008006" key="5">
    <source>
        <dbReference type="Google" id="ProtNLM"/>
    </source>
</evidence>
<evidence type="ECO:0000256" key="2">
    <source>
        <dbReference type="SAM" id="Phobius"/>
    </source>
</evidence>
<evidence type="ECO:0000313" key="4">
    <source>
        <dbReference type="Proteomes" id="UP000185557"/>
    </source>
</evidence>
<keyword evidence="2" id="KW-0812">Transmembrane</keyword>
<feature type="region of interest" description="Disordered" evidence="1">
    <location>
        <begin position="257"/>
        <end position="286"/>
    </location>
</feature>
<dbReference type="Proteomes" id="UP000185557">
    <property type="component" value="Unassembled WGS sequence"/>
</dbReference>